<gene>
    <name evidence="3" type="ORF">C5612_01235</name>
</gene>
<feature type="domain" description="ApeA N-terminal" evidence="2">
    <location>
        <begin position="32"/>
        <end position="255"/>
    </location>
</feature>
<evidence type="ECO:0000313" key="3">
    <source>
        <dbReference type="EMBL" id="PQP06416.1"/>
    </source>
</evidence>
<reference evidence="3 4" key="1">
    <citation type="submission" date="2018-02" db="EMBL/GenBank/DDBJ databases">
        <title>Draft genome sequencing of Pseudomonas frederiksbergensis 11-D3.</title>
        <authorList>
            <person name="Zheng B.-X."/>
        </authorList>
    </citation>
    <scope>NUCLEOTIDE SEQUENCE [LARGE SCALE GENOMIC DNA]</scope>
    <source>
        <strain evidence="3 4">11-D3</strain>
    </source>
</reference>
<dbReference type="RefSeq" id="WP_105339732.1">
    <property type="nucleotide sequence ID" value="NZ_PUIN01000001.1"/>
</dbReference>
<evidence type="ECO:0000313" key="4">
    <source>
        <dbReference type="Proteomes" id="UP000239687"/>
    </source>
</evidence>
<dbReference type="Pfam" id="PF18862">
    <property type="entry name" value="ApeA_NTD1"/>
    <property type="match status" value="1"/>
</dbReference>
<dbReference type="InterPro" id="IPR041223">
    <property type="entry name" value="ApeA_NTD"/>
</dbReference>
<comment type="caution">
    <text evidence="3">The sequence shown here is derived from an EMBL/GenBank/DDBJ whole genome shotgun (WGS) entry which is preliminary data.</text>
</comment>
<dbReference type="Pfam" id="PF18739">
    <property type="entry name" value="HEPN_Apea"/>
    <property type="match status" value="1"/>
</dbReference>
<sequence>MKDDFDFSSKFEYDVEVYDDDQGVIGQGQLSFGDGTLIRIQFDLTQHYEAPQREFSILKAKAKDGQKLTLLNCELERYSLYADFVVLGDIESEITYFHIKYGDASDWFLRGQYVAGQIGENISWKNQVPQLSVSVNTTDENFSLKTDTIGSLTKRGEDHVIHEHTRFIFERTDGGFSVKEVKEKSFELSTLLSVLTANAISIANVWVGCGASYAMPIYFSAFRKVDRESSRGEFWLSCLAQRHSLDDKWQSVFDRYYASNYRKTSWVRLAGMQRYEGFWEFKILGYVSLLDEYVSSYAAMANQKTTKAESKRVTKFVEQLKLLKHPLNDAQFKDIESLVGTVFLMSRDLTFREKYDYAIGLTDKDILKVINLTNDDFSLIKRIRDKVAHGDTPDLADTSYQEIHFIVEKIALLMTYWAHVDLGFSPSEFSTALMRTHNHLRFNPKLDKIYLERITNSAQFIPVSEELFVKFASGDGPIINACFTQSLNGELTYSEEYKAMYEAWIKDRSRASNKIIDAFGVAPERFSAVGSLYLEHGDEIKELHGAYIIRDV</sequence>
<evidence type="ECO:0000259" key="1">
    <source>
        <dbReference type="Pfam" id="PF18739"/>
    </source>
</evidence>
<proteinExistence type="predicted"/>
<protein>
    <submittedName>
        <fullName evidence="3">Uncharacterized protein</fullName>
    </submittedName>
</protein>
<dbReference type="EMBL" id="PUIN01000001">
    <property type="protein sequence ID" value="PQP06416.1"/>
    <property type="molecule type" value="Genomic_DNA"/>
</dbReference>
<name>A0A2S8HV34_9PSED</name>
<accession>A0A2S8HV34</accession>
<organism evidence="3 4">
    <name type="scientific">Pseudomonas frederiksbergensis</name>
    <dbReference type="NCBI Taxonomy" id="104087"/>
    <lineage>
        <taxon>Bacteria</taxon>
        <taxon>Pseudomonadati</taxon>
        <taxon>Pseudomonadota</taxon>
        <taxon>Gammaproteobacteria</taxon>
        <taxon>Pseudomonadales</taxon>
        <taxon>Pseudomonadaceae</taxon>
        <taxon>Pseudomonas</taxon>
    </lineage>
</organism>
<evidence type="ECO:0000259" key="2">
    <source>
        <dbReference type="Pfam" id="PF18862"/>
    </source>
</evidence>
<dbReference type="Proteomes" id="UP000239687">
    <property type="component" value="Unassembled WGS sequence"/>
</dbReference>
<feature type="domain" description="Apea-like HEPN" evidence="1">
    <location>
        <begin position="284"/>
        <end position="426"/>
    </location>
</feature>
<dbReference type="AlphaFoldDB" id="A0A2S8HV34"/>
<dbReference type="InterPro" id="IPR041229">
    <property type="entry name" value="HEPN_Apea"/>
</dbReference>